<sequence>MRREQGRLPGDTTATSGTAGYSGTPLAKKLGLARGQASALLDIPETIGDINGFDRFASVVRALPETPRREFDYVHLFVTERAALEAVATKLFDVLKPDGMLWISWPKKSSRVPTDVTEDVLREILLPTSLVDVKVCAIDEIWSGLKFVIRKELRGAL</sequence>
<evidence type="ECO:0000313" key="4">
    <source>
        <dbReference type="Proteomes" id="UP000078551"/>
    </source>
</evidence>
<accession>A0A192TDI4</accession>
<reference evidence="2 4" key="1">
    <citation type="submission" date="2015-11" db="EMBL/GenBank/DDBJ databases">
        <title>The limits of bacterial species coexistence and the symbiotic plasmid transference in sympatric Rhizobium populations.</title>
        <authorList>
            <person name="Perez-Carrascal O.M."/>
            <person name="VanInsberghe D."/>
            <person name="Juarez S."/>
            <person name="Polz M.F."/>
            <person name="Vinuesa P."/>
            <person name="Gonzalez V."/>
        </authorList>
    </citation>
    <scope>NUCLEOTIDE SEQUENCE [LARGE SCALE GENOMIC DNA]</scope>
    <source>
        <strain evidence="2 4">N771</strain>
    </source>
</reference>
<reference evidence="3 5" key="2">
    <citation type="submission" date="2020-11" db="EMBL/GenBank/DDBJ databases">
        <title>Indigenous Rhizobia Nodulating Common beans in Western Kenya.</title>
        <authorList>
            <person name="Wekesa C.S."/>
            <person name="Oelmueller R."/>
            <person name="Furch A.C."/>
        </authorList>
    </citation>
    <scope>NUCLEOTIDE SEQUENCE [LARGE SCALE GENOMIC DNA]</scope>
    <source>
        <strain evidence="5">BS3</strain>
        <strain evidence="3">S3</strain>
    </source>
</reference>
<dbReference type="EMBL" id="CP064931">
    <property type="protein sequence ID" value="QPK09739.1"/>
    <property type="molecule type" value="Genomic_DNA"/>
</dbReference>
<evidence type="ECO:0000313" key="2">
    <source>
        <dbReference type="EMBL" id="ANL85867.1"/>
    </source>
</evidence>
<dbReference type="STRING" id="396.AMC85_CH03150"/>
<feature type="compositionally biased region" description="Low complexity" evidence="1">
    <location>
        <begin position="10"/>
        <end position="20"/>
    </location>
</feature>
<dbReference type="InterPro" id="IPR029063">
    <property type="entry name" value="SAM-dependent_MTases_sf"/>
</dbReference>
<dbReference type="RefSeq" id="WP_012484635.1">
    <property type="nucleotide sequence ID" value="NZ_CP013522.1"/>
</dbReference>
<dbReference type="Proteomes" id="UP000540266">
    <property type="component" value="Chromosome"/>
</dbReference>
<dbReference type="GeneID" id="45958418"/>
<dbReference type="EMBL" id="CP013568">
    <property type="protein sequence ID" value="ANL85867.1"/>
    <property type="molecule type" value="Genomic_DNA"/>
</dbReference>
<organism evidence="3 5">
    <name type="scientific">Rhizobium phaseoli</name>
    <dbReference type="NCBI Taxonomy" id="396"/>
    <lineage>
        <taxon>Bacteria</taxon>
        <taxon>Pseudomonadati</taxon>
        <taxon>Pseudomonadota</taxon>
        <taxon>Alphaproteobacteria</taxon>
        <taxon>Hyphomicrobiales</taxon>
        <taxon>Rhizobiaceae</taxon>
        <taxon>Rhizobium/Agrobacterium group</taxon>
        <taxon>Rhizobium</taxon>
    </lineage>
</organism>
<evidence type="ECO:0000256" key="1">
    <source>
        <dbReference type="SAM" id="MobiDB-lite"/>
    </source>
</evidence>
<gene>
    <name evidence="2" type="ORF">AMC81_CH03118</name>
    <name evidence="3" type="ORF">HER27_003975</name>
</gene>
<proteinExistence type="predicted"/>
<evidence type="ECO:0000313" key="5">
    <source>
        <dbReference type="Proteomes" id="UP000540266"/>
    </source>
</evidence>
<protein>
    <submittedName>
        <fullName evidence="3">DUF3052 domain-containing protein</fullName>
    </submittedName>
</protein>
<dbReference type="AlphaFoldDB" id="A0A192TDI4"/>
<dbReference type="Proteomes" id="UP000078551">
    <property type="component" value="Chromosome"/>
</dbReference>
<name>A0A192TDI4_9HYPH</name>
<feature type="region of interest" description="Disordered" evidence="1">
    <location>
        <begin position="1"/>
        <end position="20"/>
    </location>
</feature>
<keyword evidence="4" id="KW-1185">Reference proteome</keyword>
<evidence type="ECO:0000313" key="3">
    <source>
        <dbReference type="EMBL" id="QPK09739.1"/>
    </source>
</evidence>
<dbReference type="SUPFAM" id="SSF53335">
    <property type="entry name" value="S-adenosyl-L-methionine-dependent methyltransferases"/>
    <property type="match status" value="1"/>
</dbReference>